<feature type="compositionally biased region" description="Polar residues" evidence="1">
    <location>
        <begin position="89"/>
        <end position="99"/>
    </location>
</feature>
<protein>
    <submittedName>
        <fullName evidence="2">Uncharacterized protein</fullName>
    </submittedName>
</protein>
<reference evidence="2" key="1">
    <citation type="submission" date="2023-11" db="EMBL/GenBank/DDBJ databases">
        <authorList>
            <person name="De Vega J J."/>
            <person name="De Vega J J."/>
        </authorList>
    </citation>
    <scope>NUCLEOTIDE SEQUENCE</scope>
</reference>
<feature type="region of interest" description="Disordered" evidence="1">
    <location>
        <begin position="145"/>
        <end position="172"/>
    </location>
</feature>
<comment type="caution">
    <text evidence="2">The sequence shown here is derived from an EMBL/GenBank/DDBJ whole genome shotgun (WGS) entry which is preliminary data.</text>
</comment>
<accession>A0AAD2Q4Z6</accession>
<gene>
    <name evidence="2" type="ORF">MYCIT1_LOCUS25391</name>
</gene>
<keyword evidence="3" id="KW-1185">Reference proteome</keyword>
<feature type="region of interest" description="Disordered" evidence="1">
    <location>
        <begin position="65"/>
        <end position="105"/>
    </location>
</feature>
<name>A0AAD2Q4Z6_9AGAR</name>
<dbReference type="EMBL" id="CAVNYO010000413">
    <property type="protein sequence ID" value="CAK5276818.1"/>
    <property type="molecule type" value="Genomic_DNA"/>
</dbReference>
<dbReference type="Proteomes" id="UP001295794">
    <property type="component" value="Unassembled WGS sequence"/>
</dbReference>
<organism evidence="2 3">
    <name type="scientific">Mycena citricolor</name>
    <dbReference type="NCBI Taxonomy" id="2018698"/>
    <lineage>
        <taxon>Eukaryota</taxon>
        <taxon>Fungi</taxon>
        <taxon>Dikarya</taxon>
        <taxon>Basidiomycota</taxon>
        <taxon>Agaricomycotina</taxon>
        <taxon>Agaricomycetes</taxon>
        <taxon>Agaricomycetidae</taxon>
        <taxon>Agaricales</taxon>
        <taxon>Marasmiineae</taxon>
        <taxon>Mycenaceae</taxon>
        <taxon>Mycena</taxon>
    </lineage>
</organism>
<evidence type="ECO:0000313" key="2">
    <source>
        <dbReference type="EMBL" id="CAK5276818.1"/>
    </source>
</evidence>
<evidence type="ECO:0000313" key="3">
    <source>
        <dbReference type="Proteomes" id="UP001295794"/>
    </source>
</evidence>
<sequence>MDNSPTHPHTLPLDELAGFDAGGAADLEVPLEYLPVVEEHFTFLERRAAAWDYLFALTEAEFPPDPAASGAVDPSQAGPSVPSKHGQPASDTNTSTNTLFYGGWQEAGSGSPADANPLAYWEQLSELDLNMMFAVDGEQPLAQNRNGDGGFEGGESAAGKDVRGAQPGEADVGQENVAPRSLFEDLAAEMGGLRHRQGDVVHYREEANPNPNFEENQVFDQAAPTDDGSTLQENLWDSGTGVWAHPEAAGGAGPQLGNEVVHGSSPAFQDNRQEVYETALSPTDVGEPASEGGGFGGMWEQQQPGNALRPAPFVFDNNGDVRQKYSVVAFDEQAITEARPIYAVENGHGQQNFAGPSRLQEVPSTDSHGQVHRPSGSELRLNVSGALPDPAVAGLKRKYEDGPQFSAFHAASGAAVVPAPSKRAKSDDVPEKLWTFSPDYLQMVYNQHLLNILGPRDQFQGAFDLHSRRTQLAQLFPEDSIPHLAILAANTREVANQFATWRLAMWEKGKAPSDPSLSCEAVTDITFNKTQIRKQLAKRHGWSPARLRDGGARVFGCPWRALDRAGAIGVCKYGVQGEAGVHEVVKHIMEDHLLSEHYECRSCHGCLPSLEDLAAHLIAEGSCASQPRGA</sequence>
<feature type="region of interest" description="Disordered" evidence="1">
    <location>
        <begin position="357"/>
        <end position="383"/>
    </location>
</feature>
<dbReference type="AlphaFoldDB" id="A0AAD2Q4Z6"/>
<evidence type="ECO:0000256" key="1">
    <source>
        <dbReference type="SAM" id="MobiDB-lite"/>
    </source>
</evidence>
<proteinExistence type="predicted"/>